<dbReference type="InterPro" id="IPR036390">
    <property type="entry name" value="WH_DNA-bd_sf"/>
</dbReference>
<dbReference type="RefSeq" id="WP_350403215.1">
    <property type="nucleotide sequence ID" value="NZ_JBELOE010000287.1"/>
</dbReference>
<dbReference type="PANTHER" id="PTHR30537:SF5">
    <property type="entry name" value="HTH-TYPE TRANSCRIPTIONAL ACTIVATOR TTDR-RELATED"/>
    <property type="match status" value="1"/>
</dbReference>
<protein>
    <submittedName>
        <fullName evidence="6">LysR family transcriptional regulator</fullName>
    </submittedName>
</protein>
<evidence type="ECO:0000256" key="2">
    <source>
        <dbReference type="ARBA" id="ARBA00023015"/>
    </source>
</evidence>
<dbReference type="Gene3D" id="3.40.190.290">
    <property type="match status" value="1"/>
</dbReference>
<dbReference type="EMBL" id="JBELOE010000287">
    <property type="protein sequence ID" value="MER2494218.1"/>
    <property type="molecule type" value="Genomic_DNA"/>
</dbReference>
<dbReference type="Gene3D" id="1.10.10.10">
    <property type="entry name" value="Winged helix-like DNA-binding domain superfamily/Winged helix DNA-binding domain"/>
    <property type="match status" value="1"/>
</dbReference>
<dbReference type="PROSITE" id="PS50931">
    <property type="entry name" value="HTH_LYSR"/>
    <property type="match status" value="1"/>
</dbReference>
<dbReference type="InterPro" id="IPR005119">
    <property type="entry name" value="LysR_subst-bd"/>
</dbReference>
<dbReference type="Proteomes" id="UP001467690">
    <property type="component" value="Unassembled WGS sequence"/>
</dbReference>
<evidence type="ECO:0000259" key="5">
    <source>
        <dbReference type="PROSITE" id="PS50931"/>
    </source>
</evidence>
<name>A0ABV1RMQ5_9ALTE</name>
<dbReference type="PANTHER" id="PTHR30537">
    <property type="entry name" value="HTH-TYPE TRANSCRIPTIONAL REGULATOR"/>
    <property type="match status" value="1"/>
</dbReference>
<dbReference type="Pfam" id="PF03466">
    <property type="entry name" value="LysR_substrate"/>
    <property type="match status" value="1"/>
</dbReference>
<evidence type="ECO:0000256" key="3">
    <source>
        <dbReference type="ARBA" id="ARBA00023125"/>
    </source>
</evidence>
<dbReference type="SUPFAM" id="SSF53850">
    <property type="entry name" value="Periplasmic binding protein-like II"/>
    <property type="match status" value="1"/>
</dbReference>
<dbReference type="Pfam" id="PF00126">
    <property type="entry name" value="HTH_1"/>
    <property type="match status" value="1"/>
</dbReference>
<comment type="caution">
    <text evidence="6">The sequence shown here is derived from an EMBL/GenBank/DDBJ whole genome shotgun (WGS) entry which is preliminary data.</text>
</comment>
<keyword evidence="4" id="KW-0804">Transcription</keyword>
<keyword evidence="7" id="KW-1185">Reference proteome</keyword>
<evidence type="ECO:0000256" key="4">
    <source>
        <dbReference type="ARBA" id="ARBA00023163"/>
    </source>
</evidence>
<reference evidence="6 7" key="1">
    <citation type="submission" date="2024-06" db="EMBL/GenBank/DDBJ databases">
        <authorList>
            <person name="Chen R.Y."/>
        </authorList>
    </citation>
    <scope>NUCLEOTIDE SEQUENCE [LARGE SCALE GENOMIC DNA]</scope>
    <source>
        <strain evidence="6 7">D2</strain>
    </source>
</reference>
<dbReference type="InterPro" id="IPR036388">
    <property type="entry name" value="WH-like_DNA-bd_sf"/>
</dbReference>
<dbReference type="SUPFAM" id="SSF46785">
    <property type="entry name" value="Winged helix' DNA-binding domain"/>
    <property type="match status" value="1"/>
</dbReference>
<evidence type="ECO:0000256" key="1">
    <source>
        <dbReference type="ARBA" id="ARBA00009437"/>
    </source>
</evidence>
<keyword evidence="2" id="KW-0805">Transcription regulation</keyword>
<dbReference type="CDD" id="cd08422">
    <property type="entry name" value="PBP2_CrgA_like"/>
    <property type="match status" value="1"/>
</dbReference>
<dbReference type="InterPro" id="IPR058163">
    <property type="entry name" value="LysR-type_TF_proteobact-type"/>
</dbReference>
<feature type="domain" description="HTH lysR-type" evidence="5">
    <location>
        <begin position="1"/>
        <end position="59"/>
    </location>
</feature>
<evidence type="ECO:0000313" key="6">
    <source>
        <dbReference type="EMBL" id="MER2494218.1"/>
    </source>
</evidence>
<keyword evidence="3" id="KW-0238">DNA-binding</keyword>
<comment type="similarity">
    <text evidence="1">Belongs to the LysR transcriptional regulatory family.</text>
</comment>
<organism evidence="6 7">
    <name type="scientific">Catenovulum sediminis</name>
    <dbReference type="NCBI Taxonomy" id="1740262"/>
    <lineage>
        <taxon>Bacteria</taxon>
        <taxon>Pseudomonadati</taxon>
        <taxon>Pseudomonadota</taxon>
        <taxon>Gammaproteobacteria</taxon>
        <taxon>Alteromonadales</taxon>
        <taxon>Alteromonadaceae</taxon>
        <taxon>Catenovulum</taxon>
    </lineage>
</organism>
<accession>A0ABV1RMQ5</accession>
<evidence type="ECO:0000313" key="7">
    <source>
        <dbReference type="Proteomes" id="UP001467690"/>
    </source>
</evidence>
<sequence length="316" mass="35953">MDTTSRLLMFLEIVERGSFAKVAELRNIDRSVVSKQMNKLEEDLGVRLLNRSTRSFSLTAAGAEMVKKSKQIRDLLTETVQIAENYHTEPRGLLRITSSAILGRRYLQPVINDFQKRFPQVEVELRLEDRLVDIVGEGFDLAFRVGDPKDSNLISRQITRNRLLILATPDFLKAYGEPQTIHELAKLPAATYSSNSLRFDHLNYIDENGKDASVQINSCFRSNDGEVLMLKALSGSAYFVAPAFLIADEIKQGLLRPILTQLKLPEFGKIHAVYPHRGLPVRTQLFFDAAREYIGKDKPRWEDNIPSFDKMYGFSD</sequence>
<dbReference type="InterPro" id="IPR000847">
    <property type="entry name" value="LysR_HTH_N"/>
</dbReference>
<proteinExistence type="inferred from homology"/>
<gene>
    <name evidence="6" type="ORF">ABS311_20290</name>
</gene>